<evidence type="ECO:0000256" key="8">
    <source>
        <dbReference type="HAMAP-Rule" id="MF_00772"/>
    </source>
</evidence>
<keyword evidence="3 8" id="KW-0489">Methyltransferase</keyword>
<dbReference type="EC" id="2.1.1.63" evidence="8"/>
<evidence type="ECO:0000256" key="1">
    <source>
        <dbReference type="ARBA" id="ARBA00001286"/>
    </source>
</evidence>
<evidence type="ECO:0000256" key="3">
    <source>
        <dbReference type="ARBA" id="ARBA00022603"/>
    </source>
</evidence>
<proteinExistence type="inferred from homology"/>
<dbReference type="InterPro" id="IPR014048">
    <property type="entry name" value="MethylDNA_cys_MeTrfase_DNA-bd"/>
</dbReference>
<comment type="function">
    <text evidence="8">Involved in the cellular defense against the biological effects of O6-methylguanine (O6-MeG) and O4-methylthymine (O4-MeT) in DNA. Repairs the methylated nucleobase in DNA by stoichiometrically transferring the methyl group to a cysteine residue in the enzyme. This is a suicide reaction: the enzyme is irreversibly inactivated.</text>
</comment>
<dbReference type="InterPro" id="IPR036631">
    <property type="entry name" value="MGMT_N_sf"/>
</dbReference>
<dbReference type="Gene3D" id="1.10.10.10">
    <property type="entry name" value="Winged helix-like DNA-binding domain superfamily/Winged helix DNA-binding domain"/>
    <property type="match status" value="1"/>
</dbReference>
<reference evidence="11" key="2">
    <citation type="submission" date="2020-09" db="EMBL/GenBank/DDBJ databases">
        <authorList>
            <person name="Sun Q."/>
            <person name="Zhou Y."/>
        </authorList>
    </citation>
    <scope>NUCLEOTIDE SEQUENCE</scope>
    <source>
        <strain evidence="11">CGMCC 1.15725</strain>
    </source>
</reference>
<evidence type="ECO:0000256" key="5">
    <source>
        <dbReference type="ARBA" id="ARBA00022763"/>
    </source>
</evidence>
<dbReference type="SUPFAM" id="SSF46767">
    <property type="entry name" value="Methylated DNA-protein cysteine methyltransferase, C-terminal domain"/>
    <property type="match status" value="1"/>
</dbReference>
<evidence type="ECO:0000256" key="6">
    <source>
        <dbReference type="ARBA" id="ARBA00023204"/>
    </source>
</evidence>
<dbReference type="GO" id="GO:0003908">
    <property type="term" value="F:methylated-DNA-[protein]-cysteine S-methyltransferase activity"/>
    <property type="evidence" value="ECO:0007669"/>
    <property type="project" value="UniProtKB-UniRule"/>
</dbReference>
<dbReference type="Pfam" id="PF01035">
    <property type="entry name" value="DNA_binding_1"/>
    <property type="match status" value="1"/>
</dbReference>
<comment type="catalytic activity">
    <reaction evidence="1 8">
        <text>a 4-O-methyl-thymidine in DNA + L-cysteinyl-[protein] = a thymidine in DNA + S-methyl-L-cysteinyl-[protein]</text>
        <dbReference type="Rhea" id="RHEA:53428"/>
        <dbReference type="Rhea" id="RHEA-COMP:10131"/>
        <dbReference type="Rhea" id="RHEA-COMP:10132"/>
        <dbReference type="Rhea" id="RHEA-COMP:13555"/>
        <dbReference type="Rhea" id="RHEA-COMP:13556"/>
        <dbReference type="ChEBI" id="CHEBI:29950"/>
        <dbReference type="ChEBI" id="CHEBI:82612"/>
        <dbReference type="ChEBI" id="CHEBI:137386"/>
        <dbReference type="ChEBI" id="CHEBI:137387"/>
        <dbReference type="EC" id="2.1.1.63"/>
    </reaction>
</comment>
<dbReference type="RefSeq" id="WP_189043821.1">
    <property type="nucleotide sequence ID" value="NZ_BMJQ01000003.1"/>
</dbReference>
<feature type="active site" description="Nucleophile; methyl group acceptor" evidence="8">
    <location>
        <position position="136"/>
    </location>
</feature>
<evidence type="ECO:0000259" key="9">
    <source>
        <dbReference type="Pfam" id="PF01035"/>
    </source>
</evidence>
<comment type="subcellular location">
    <subcellularLocation>
        <location evidence="8">Cytoplasm</location>
    </subcellularLocation>
</comment>
<protein>
    <recommendedName>
        <fullName evidence="8">Methylated-DNA--protein-cysteine methyltransferase</fullName>
        <ecNumber evidence="8">2.1.1.63</ecNumber>
    </recommendedName>
    <alternativeName>
        <fullName evidence="8">6-O-methylguanine-DNA methyltransferase</fullName>
        <shortName evidence="8">MGMT</shortName>
    </alternativeName>
    <alternativeName>
        <fullName evidence="8">O-6-methylguanine-DNA-alkyltransferase</fullName>
    </alternativeName>
</protein>
<keyword evidence="4 8" id="KW-0808">Transferase</keyword>
<comment type="caution">
    <text evidence="11">The sequence shown here is derived from an EMBL/GenBank/DDBJ whole genome shotgun (WGS) entry which is preliminary data.</text>
</comment>
<name>A0A8J3E2J3_9PROT</name>
<dbReference type="FunFam" id="1.10.10.10:FF:000214">
    <property type="entry name" value="Methylated-DNA--protein-cysteine methyltransferase"/>
    <property type="match status" value="1"/>
</dbReference>
<dbReference type="InterPro" id="IPR008332">
    <property type="entry name" value="MethylG_MeTrfase_N"/>
</dbReference>
<dbReference type="AlphaFoldDB" id="A0A8J3E2J3"/>
<dbReference type="CDD" id="cd06445">
    <property type="entry name" value="ATase"/>
    <property type="match status" value="1"/>
</dbReference>
<evidence type="ECO:0000256" key="2">
    <source>
        <dbReference type="ARBA" id="ARBA00008711"/>
    </source>
</evidence>
<organism evidence="11 12">
    <name type="scientific">Aliidongia dinghuensis</name>
    <dbReference type="NCBI Taxonomy" id="1867774"/>
    <lineage>
        <taxon>Bacteria</taxon>
        <taxon>Pseudomonadati</taxon>
        <taxon>Pseudomonadota</taxon>
        <taxon>Alphaproteobacteria</taxon>
        <taxon>Rhodospirillales</taxon>
        <taxon>Dongiaceae</taxon>
        <taxon>Aliidongia</taxon>
    </lineage>
</organism>
<dbReference type="NCBIfam" id="TIGR00589">
    <property type="entry name" value="ogt"/>
    <property type="match status" value="1"/>
</dbReference>
<evidence type="ECO:0000256" key="7">
    <source>
        <dbReference type="ARBA" id="ARBA00049348"/>
    </source>
</evidence>
<keyword evidence="5 8" id="KW-0227">DNA damage</keyword>
<dbReference type="Proteomes" id="UP000646365">
    <property type="component" value="Unassembled WGS sequence"/>
</dbReference>
<evidence type="ECO:0000313" key="11">
    <source>
        <dbReference type="EMBL" id="GGF09061.1"/>
    </source>
</evidence>
<dbReference type="HAMAP" id="MF_00772">
    <property type="entry name" value="OGT"/>
    <property type="match status" value="1"/>
</dbReference>
<evidence type="ECO:0000313" key="12">
    <source>
        <dbReference type="Proteomes" id="UP000646365"/>
    </source>
</evidence>
<evidence type="ECO:0000259" key="10">
    <source>
        <dbReference type="Pfam" id="PF02870"/>
    </source>
</evidence>
<evidence type="ECO:0000256" key="4">
    <source>
        <dbReference type="ARBA" id="ARBA00022679"/>
    </source>
</evidence>
<dbReference type="PANTHER" id="PTHR10815:SF5">
    <property type="entry name" value="METHYLATED-DNA--PROTEIN-CYSTEINE METHYLTRANSFERASE"/>
    <property type="match status" value="1"/>
</dbReference>
<dbReference type="SUPFAM" id="SSF53155">
    <property type="entry name" value="Methylated DNA-protein cysteine methyltransferase domain"/>
    <property type="match status" value="1"/>
</dbReference>
<dbReference type="GO" id="GO:0006307">
    <property type="term" value="P:DNA alkylation repair"/>
    <property type="evidence" value="ECO:0007669"/>
    <property type="project" value="UniProtKB-UniRule"/>
</dbReference>
<dbReference type="InterPro" id="IPR023546">
    <property type="entry name" value="MGMT"/>
</dbReference>
<sequence>MTDLDFDRIPSAIGEILVASDGRALVALDYAGYEARMNALLAKRYGRFRLIGRTDPLGASSRVRAYMAGDLAAFDELPVATGGTPFQDECWRALRAIPVGTVTTYGTLAARLGRPNASRAVGYANSLNPVAIILACHRVVGQNGDLTGYAGGLERKRWLLAHEGVKM</sequence>
<feature type="domain" description="Methylated-DNA-[protein]-cysteine S-methyltransferase DNA binding" evidence="9">
    <location>
        <begin position="85"/>
        <end position="165"/>
    </location>
</feature>
<comment type="catalytic activity">
    <reaction evidence="7 8">
        <text>a 6-O-methyl-2'-deoxyguanosine in DNA + L-cysteinyl-[protein] = S-methyl-L-cysteinyl-[protein] + a 2'-deoxyguanosine in DNA</text>
        <dbReference type="Rhea" id="RHEA:24000"/>
        <dbReference type="Rhea" id="RHEA-COMP:10131"/>
        <dbReference type="Rhea" id="RHEA-COMP:10132"/>
        <dbReference type="Rhea" id="RHEA-COMP:11367"/>
        <dbReference type="Rhea" id="RHEA-COMP:11368"/>
        <dbReference type="ChEBI" id="CHEBI:29950"/>
        <dbReference type="ChEBI" id="CHEBI:82612"/>
        <dbReference type="ChEBI" id="CHEBI:85445"/>
        <dbReference type="ChEBI" id="CHEBI:85448"/>
        <dbReference type="EC" id="2.1.1.63"/>
    </reaction>
</comment>
<dbReference type="GO" id="GO:0005737">
    <property type="term" value="C:cytoplasm"/>
    <property type="evidence" value="ECO:0007669"/>
    <property type="project" value="UniProtKB-SubCell"/>
</dbReference>
<reference evidence="11" key="1">
    <citation type="journal article" date="2014" name="Int. J. Syst. Evol. Microbiol.">
        <title>Complete genome sequence of Corynebacterium casei LMG S-19264T (=DSM 44701T), isolated from a smear-ripened cheese.</title>
        <authorList>
            <consortium name="US DOE Joint Genome Institute (JGI-PGF)"/>
            <person name="Walter F."/>
            <person name="Albersmeier A."/>
            <person name="Kalinowski J."/>
            <person name="Ruckert C."/>
        </authorList>
    </citation>
    <scope>NUCLEOTIDE SEQUENCE</scope>
    <source>
        <strain evidence="11">CGMCC 1.15725</strain>
    </source>
</reference>
<keyword evidence="12" id="KW-1185">Reference proteome</keyword>
<gene>
    <name evidence="11" type="ORF">GCM10011611_13190</name>
</gene>
<comment type="miscellaneous">
    <text evidence="8">This enzyme catalyzes only one turnover and therefore is not strictly catalytic. According to one definition, an enzyme is a biocatalyst that acts repeatedly and over many reaction cycles.</text>
</comment>
<keyword evidence="8" id="KW-0963">Cytoplasm</keyword>
<dbReference type="InterPro" id="IPR036388">
    <property type="entry name" value="WH-like_DNA-bd_sf"/>
</dbReference>
<dbReference type="EMBL" id="BMJQ01000003">
    <property type="protein sequence ID" value="GGF09061.1"/>
    <property type="molecule type" value="Genomic_DNA"/>
</dbReference>
<keyword evidence="6 8" id="KW-0234">DNA repair</keyword>
<accession>A0A8J3E2J3</accession>
<dbReference type="PANTHER" id="PTHR10815">
    <property type="entry name" value="METHYLATED-DNA--PROTEIN-CYSTEINE METHYLTRANSFERASE"/>
    <property type="match status" value="1"/>
</dbReference>
<feature type="domain" description="Methylguanine DNA methyltransferase ribonuclease-like" evidence="10">
    <location>
        <begin position="10"/>
        <end position="80"/>
    </location>
</feature>
<dbReference type="InterPro" id="IPR036217">
    <property type="entry name" value="MethylDNA_cys_MeTrfase_DNAb"/>
</dbReference>
<dbReference type="Pfam" id="PF02870">
    <property type="entry name" value="Methyltransf_1N"/>
    <property type="match status" value="1"/>
</dbReference>
<dbReference type="GO" id="GO:0032259">
    <property type="term" value="P:methylation"/>
    <property type="evidence" value="ECO:0007669"/>
    <property type="project" value="UniProtKB-KW"/>
</dbReference>
<comment type="similarity">
    <text evidence="2 8">Belongs to the MGMT family.</text>
</comment>